<dbReference type="Gene3D" id="3.40.630.190">
    <property type="entry name" value="LCP protein"/>
    <property type="match status" value="1"/>
</dbReference>
<dbReference type="PANTHER" id="PTHR33392">
    <property type="entry name" value="POLYISOPRENYL-TEICHOIC ACID--PEPTIDOGLYCAN TEICHOIC ACID TRANSFERASE TAGU"/>
    <property type="match status" value="1"/>
</dbReference>
<evidence type="ECO:0000256" key="1">
    <source>
        <dbReference type="ARBA" id="ARBA00006068"/>
    </source>
</evidence>
<evidence type="ECO:0000313" key="4">
    <source>
        <dbReference type="Proteomes" id="UP000722989"/>
    </source>
</evidence>
<evidence type="ECO:0000259" key="2">
    <source>
        <dbReference type="Pfam" id="PF03816"/>
    </source>
</evidence>
<feature type="domain" description="Cell envelope-related transcriptional attenuator" evidence="2">
    <location>
        <begin position="105"/>
        <end position="254"/>
    </location>
</feature>
<protein>
    <submittedName>
        <fullName evidence="3">LCP family protein</fullName>
    </submittedName>
</protein>
<reference evidence="3 4" key="1">
    <citation type="submission" date="2020-03" db="EMBL/GenBank/DDBJ databases">
        <title>WGS of the type strain of Planosporangium spp.</title>
        <authorList>
            <person name="Thawai C."/>
        </authorList>
    </citation>
    <scope>NUCLEOTIDE SEQUENCE [LARGE SCALE GENOMIC DNA]</scope>
    <source>
        <strain evidence="3 4">TBRC 5610</strain>
    </source>
</reference>
<dbReference type="InterPro" id="IPR004474">
    <property type="entry name" value="LytR_CpsA_psr"/>
</dbReference>
<dbReference type="PANTHER" id="PTHR33392:SF6">
    <property type="entry name" value="POLYISOPRENYL-TEICHOIC ACID--PEPTIDOGLYCAN TEICHOIC ACID TRANSFERASE TAGU"/>
    <property type="match status" value="1"/>
</dbReference>
<dbReference type="Pfam" id="PF03816">
    <property type="entry name" value="LytR_cpsA_psr"/>
    <property type="match status" value="1"/>
</dbReference>
<accession>A0ABX0XYK3</accession>
<evidence type="ECO:0000313" key="3">
    <source>
        <dbReference type="EMBL" id="NJC70972.1"/>
    </source>
</evidence>
<keyword evidence="4" id="KW-1185">Reference proteome</keyword>
<dbReference type="EMBL" id="JAATVY010000009">
    <property type="protein sequence ID" value="NJC70972.1"/>
    <property type="molecule type" value="Genomic_DNA"/>
</dbReference>
<comment type="similarity">
    <text evidence="1">Belongs to the LytR/CpsA/Psr (LCP) family.</text>
</comment>
<dbReference type="InterPro" id="IPR050922">
    <property type="entry name" value="LytR/CpsA/Psr_CW_biosynth"/>
</dbReference>
<sequence>MSVPSTAPASQHRWRVGRRLRAMAGWKKALLGLGVLLLVLATGTAIGAYALVNRYQSKVSRTDLLGTVAKPKDEQRWKSGPLNLLLLGSDSREGEPDQGRFPGERSDTIMLVHISKNLDKATVISLPRDSYVNVPAAGPWEGGMNKLNSAFAFGGAPHAAKTITELTGVQFDGAVIANFASIRKLVDLVGGVNVCVPYDVRSTFSSKVWSKGCHDLDGDEAEEFVRQRKEVPGGDFGRIHDQQLVVKGIMEKVNADGMLTNPLRLDSLLVTAAQALTIDKSVDLQELVLAARQVKPANVKYATVPYTSANLQTPAGSAVKLDDSKAAAMFAAVRDDTIQEWLEANPQKAPEG</sequence>
<comment type="caution">
    <text evidence="3">The sequence shown here is derived from an EMBL/GenBank/DDBJ whole genome shotgun (WGS) entry which is preliminary data.</text>
</comment>
<organism evidence="3 4">
    <name type="scientific">Planosporangium thailandense</name>
    <dbReference type="NCBI Taxonomy" id="765197"/>
    <lineage>
        <taxon>Bacteria</taxon>
        <taxon>Bacillati</taxon>
        <taxon>Actinomycetota</taxon>
        <taxon>Actinomycetes</taxon>
        <taxon>Micromonosporales</taxon>
        <taxon>Micromonosporaceae</taxon>
        <taxon>Planosporangium</taxon>
    </lineage>
</organism>
<dbReference type="Proteomes" id="UP000722989">
    <property type="component" value="Unassembled WGS sequence"/>
</dbReference>
<proteinExistence type="inferred from homology"/>
<gene>
    <name evidence="3" type="ORF">HC031_14795</name>
</gene>
<dbReference type="NCBIfam" id="TIGR00350">
    <property type="entry name" value="lytR_cpsA_psr"/>
    <property type="match status" value="1"/>
</dbReference>
<name>A0ABX0XYK3_9ACTN</name>